<evidence type="ECO:0000313" key="5">
    <source>
        <dbReference type="EMBL" id="MFB5680991.1"/>
    </source>
</evidence>
<dbReference type="InterPro" id="IPR002577">
    <property type="entry name" value="HTH_HxlR"/>
</dbReference>
<organism evidence="5 6">
    <name type="scientific">Paenibacillus terreus</name>
    <dbReference type="NCBI Taxonomy" id="1387834"/>
    <lineage>
        <taxon>Bacteria</taxon>
        <taxon>Bacillati</taxon>
        <taxon>Bacillota</taxon>
        <taxon>Bacilli</taxon>
        <taxon>Bacillales</taxon>
        <taxon>Paenibacillaceae</taxon>
        <taxon>Paenibacillus</taxon>
    </lineage>
</organism>
<dbReference type="PANTHER" id="PTHR33204:SF37">
    <property type="entry name" value="HTH-TYPE TRANSCRIPTIONAL REGULATOR YODB"/>
    <property type="match status" value="1"/>
</dbReference>
<evidence type="ECO:0000259" key="4">
    <source>
        <dbReference type="PROSITE" id="PS51118"/>
    </source>
</evidence>
<dbReference type="SUPFAM" id="SSF46785">
    <property type="entry name" value="Winged helix' DNA-binding domain"/>
    <property type="match status" value="1"/>
</dbReference>
<accession>A0ABV5B5N4</accession>
<keyword evidence="1" id="KW-0805">Transcription regulation</keyword>
<dbReference type="EMBL" id="JBHILM010000008">
    <property type="protein sequence ID" value="MFB5680991.1"/>
    <property type="molecule type" value="Genomic_DNA"/>
</dbReference>
<evidence type="ECO:0000256" key="1">
    <source>
        <dbReference type="ARBA" id="ARBA00023015"/>
    </source>
</evidence>
<dbReference type="Gene3D" id="1.10.10.10">
    <property type="entry name" value="Winged helix-like DNA-binding domain superfamily/Winged helix DNA-binding domain"/>
    <property type="match status" value="1"/>
</dbReference>
<evidence type="ECO:0000256" key="2">
    <source>
        <dbReference type="ARBA" id="ARBA00023125"/>
    </source>
</evidence>
<evidence type="ECO:0000256" key="3">
    <source>
        <dbReference type="ARBA" id="ARBA00023163"/>
    </source>
</evidence>
<dbReference type="InterPro" id="IPR036388">
    <property type="entry name" value="WH-like_DNA-bd_sf"/>
</dbReference>
<gene>
    <name evidence="5" type="ORF">ACE3NQ_08720</name>
</gene>
<dbReference type="InterPro" id="IPR036390">
    <property type="entry name" value="WH_DNA-bd_sf"/>
</dbReference>
<sequence length="152" mass="17327">MKREENKSRCPINFTVEIFGDTWSMLIVRDMAALGKQTFGEFLESEERIGPSVLADRLAHLERKGIIRKRPSETDKRKIIYSLTENGLDVIPILYEIAVYGSRHSPDPDAPDVWFKSLEFDKQIVVRLWREAIQAGSSFFLGPDSVVSKLGL</sequence>
<dbReference type="Pfam" id="PF01638">
    <property type="entry name" value="HxlR"/>
    <property type="match status" value="1"/>
</dbReference>
<comment type="caution">
    <text evidence="5">The sequence shown here is derived from an EMBL/GenBank/DDBJ whole genome shotgun (WGS) entry which is preliminary data.</text>
</comment>
<evidence type="ECO:0000313" key="6">
    <source>
        <dbReference type="Proteomes" id="UP001580407"/>
    </source>
</evidence>
<keyword evidence="6" id="KW-1185">Reference proteome</keyword>
<name>A0ABV5B5N4_9BACL</name>
<proteinExistence type="predicted"/>
<dbReference type="Proteomes" id="UP001580407">
    <property type="component" value="Unassembled WGS sequence"/>
</dbReference>
<feature type="domain" description="HTH hxlR-type" evidence="4">
    <location>
        <begin position="10"/>
        <end position="109"/>
    </location>
</feature>
<dbReference type="PROSITE" id="PS51118">
    <property type="entry name" value="HTH_HXLR"/>
    <property type="match status" value="1"/>
</dbReference>
<keyword evidence="3" id="KW-0804">Transcription</keyword>
<keyword evidence="2" id="KW-0238">DNA-binding</keyword>
<protein>
    <submittedName>
        <fullName evidence="5">Winged helix-turn-helix transcriptional regulator</fullName>
    </submittedName>
</protein>
<dbReference type="PANTHER" id="PTHR33204">
    <property type="entry name" value="TRANSCRIPTIONAL REGULATOR, MARR FAMILY"/>
    <property type="match status" value="1"/>
</dbReference>
<reference evidence="5 6" key="1">
    <citation type="submission" date="2024-09" db="EMBL/GenBank/DDBJ databases">
        <authorList>
            <person name="Ruan L."/>
        </authorList>
    </citation>
    <scope>NUCLEOTIDE SEQUENCE [LARGE SCALE GENOMIC DNA]</scope>
    <source>
        <strain evidence="5 6">D33</strain>
    </source>
</reference>
<dbReference type="RefSeq" id="WP_375524788.1">
    <property type="nucleotide sequence ID" value="NZ_JBHILM010000008.1"/>
</dbReference>